<dbReference type="Gene3D" id="3.30.70.1450">
    <property type="entry name" value="Regulator of K+ conductance, C-terminal domain"/>
    <property type="match status" value="1"/>
</dbReference>
<dbReference type="STRING" id="748449.Halha_1919"/>
<protein>
    <recommendedName>
        <fullName evidence="1">Trk system potassium uptake protein TrkA</fullName>
    </recommendedName>
</protein>
<dbReference type="Pfam" id="PF02080">
    <property type="entry name" value="TrkA_C"/>
    <property type="match status" value="1"/>
</dbReference>
<accession>L0KBC2</accession>
<dbReference type="InterPro" id="IPR036291">
    <property type="entry name" value="NAD(P)-bd_dom_sf"/>
</dbReference>
<evidence type="ECO:0000256" key="2">
    <source>
        <dbReference type="ARBA" id="ARBA00022448"/>
    </source>
</evidence>
<gene>
    <name evidence="9" type="ordered locus">Halha_1919</name>
</gene>
<keyword evidence="4" id="KW-0630">Potassium</keyword>
<dbReference type="RefSeq" id="WP_015327546.1">
    <property type="nucleotide sequence ID" value="NC_019978.1"/>
</dbReference>
<dbReference type="GO" id="GO:0015079">
    <property type="term" value="F:potassium ion transmembrane transporter activity"/>
    <property type="evidence" value="ECO:0007669"/>
    <property type="project" value="InterPro"/>
</dbReference>
<dbReference type="InterPro" id="IPR006037">
    <property type="entry name" value="RCK_C"/>
</dbReference>
<dbReference type="GO" id="GO:0005886">
    <property type="term" value="C:plasma membrane"/>
    <property type="evidence" value="ECO:0007669"/>
    <property type="project" value="InterPro"/>
</dbReference>
<dbReference type="PANTHER" id="PTHR43833">
    <property type="entry name" value="POTASSIUM CHANNEL PROTEIN 2-RELATED-RELATED"/>
    <property type="match status" value="1"/>
</dbReference>
<evidence type="ECO:0000256" key="6">
    <source>
        <dbReference type="ARBA" id="ARBA00023065"/>
    </source>
</evidence>
<sequence>MYIIIAGAGIVGRNLTKQLVEKHDVVVIDVDEEVCERVYSEYGAVSIHGNATNINTLKEAGIEKADVAIGVMRNDADNLSFSLLAKDFGVEKIMVRMRDPEYKSAYQLAGATTIAGIVDMMVGEFVLDIEQPEVRKVVSLGGGKAEVSILTIPQGAWCHGKTISEITKADDFPKQVLIGGLFDQNKDDLVIPHGNAVVKESNRVFIVGTTQNIRQAADLLLKK</sequence>
<dbReference type="eggNOG" id="COG0569">
    <property type="taxonomic scope" value="Bacteria"/>
</dbReference>
<dbReference type="EMBL" id="CP003359">
    <property type="protein sequence ID" value="AGB41830.1"/>
    <property type="molecule type" value="Genomic_DNA"/>
</dbReference>
<dbReference type="PROSITE" id="PS51201">
    <property type="entry name" value="RCK_N"/>
    <property type="match status" value="1"/>
</dbReference>
<keyword evidence="10" id="KW-1185">Reference proteome</keyword>
<name>L0KBC2_HALHC</name>
<dbReference type="Proteomes" id="UP000010880">
    <property type="component" value="Chromosome"/>
</dbReference>
<dbReference type="InterPro" id="IPR036721">
    <property type="entry name" value="RCK_C_sf"/>
</dbReference>
<dbReference type="InterPro" id="IPR006036">
    <property type="entry name" value="K_uptake_TrkA"/>
</dbReference>
<evidence type="ECO:0000259" key="8">
    <source>
        <dbReference type="PROSITE" id="PS51202"/>
    </source>
</evidence>
<organism evidence="9 10">
    <name type="scientific">Halobacteroides halobius (strain ATCC 35273 / DSM 5150 / MD-1)</name>
    <dbReference type="NCBI Taxonomy" id="748449"/>
    <lineage>
        <taxon>Bacteria</taxon>
        <taxon>Bacillati</taxon>
        <taxon>Bacillota</taxon>
        <taxon>Clostridia</taxon>
        <taxon>Halanaerobiales</taxon>
        <taxon>Halobacteroidaceae</taxon>
        <taxon>Halobacteroides</taxon>
    </lineage>
</organism>
<dbReference type="InterPro" id="IPR003148">
    <property type="entry name" value="RCK_N"/>
</dbReference>
<evidence type="ECO:0000256" key="1">
    <source>
        <dbReference type="ARBA" id="ARBA00017378"/>
    </source>
</evidence>
<keyword evidence="3" id="KW-0633">Potassium transport</keyword>
<keyword evidence="5" id="KW-0520">NAD</keyword>
<dbReference type="SUPFAM" id="SSF116726">
    <property type="entry name" value="TrkA C-terminal domain-like"/>
    <property type="match status" value="1"/>
</dbReference>
<evidence type="ECO:0000256" key="5">
    <source>
        <dbReference type="ARBA" id="ARBA00023027"/>
    </source>
</evidence>
<reference evidence="10" key="1">
    <citation type="submission" date="2012-02" db="EMBL/GenBank/DDBJ databases">
        <title>The complete genome of Halobacteroides halobius DSM 5150.</title>
        <authorList>
            <person name="Lucas S."/>
            <person name="Copeland A."/>
            <person name="Lapidus A."/>
            <person name="Glavina del Rio T."/>
            <person name="Dalin E."/>
            <person name="Tice H."/>
            <person name="Bruce D."/>
            <person name="Goodwin L."/>
            <person name="Pitluck S."/>
            <person name="Peters L."/>
            <person name="Mikhailova N."/>
            <person name="Gu W."/>
            <person name="Kyrpides N."/>
            <person name="Mavromatis K."/>
            <person name="Ivanova N."/>
            <person name="Brettin T."/>
            <person name="Detter J.C."/>
            <person name="Han C."/>
            <person name="Larimer F."/>
            <person name="Land M."/>
            <person name="Hauser L."/>
            <person name="Markowitz V."/>
            <person name="Cheng J.-F."/>
            <person name="Hugenholtz P."/>
            <person name="Woyke T."/>
            <person name="Wu D."/>
            <person name="Tindall B."/>
            <person name="Pomrenke H."/>
            <person name="Brambilla E."/>
            <person name="Klenk H.-P."/>
            <person name="Eisen J.A."/>
        </authorList>
    </citation>
    <scope>NUCLEOTIDE SEQUENCE [LARGE SCALE GENOMIC DNA]</scope>
    <source>
        <strain evidence="10">ATCC 35273 / DSM 5150 / MD-1</strain>
    </source>
</reference>
<dbReference type="HOGENOM" id="CLU_046525_2_3_9"/>
<dbReference type="SUPFAM" id="SSF51735">
    <property type="entry name" value="NAD(P)-binding Rossmann-fold domains"/>
    <property type="match status" value="1"/>
</dbReference>
<evidence type="ECO:0000313" key="9">
    <source>
        <dbReference type="EMBL" id="AGB41830.1"/>
    </source>
</evidence>
<dbReference type="Gene3D" id="3.40.50.720">
    <property type="entry name" value="NAD(P)-binding Rossmann-like Domain"/>
    <property type="match status" value="1"/>
</dbReference>
<dbReference type="AlphaFoldDB" id="L0KBC2"/>
<dbReference type="PRINTS" id="PR00335">
    <property type="entry name" value="KUPTAKETRKA"/>
</dbReference>
<feature type="domain" description="RCK N-terminal" evidence="7">
    <location>
        <begin position="1"/>
        <end position="116"/>
    </location>
</feature>
<evidence type="ECO:0000256" key="3">
    <source>
        <dbReference type="ARBA" id="ARBA00022538"/>
    </source>
</evidence>
<evidence type="ECO:0000259" key="7">
    <source>
        <dbReference type="PROSITE" id="PS51201"/>
    </source>
</evidence>
<evidence type="ECO:0000256" key="4">
    <source>
        <dbReference type="ARBA" id="ARBA00022958"/>
    </source>
</evidence>
<dbReference type="Pfam" id="PF02254">
    <property type="entry name" value="TrkA_N"/>
    <property type="match status" value="1"/>
</dbReference>
<dbReference type="KEGG" id="hhl:Halha_1919"/>
<dbReference type="InterPro" id="IPR050721">
    <property type="entry name" value="Trk_Ktr_HKT_K-transport"/>
</dbReference>
<dbReference type="PROSITE" id="PS51202">
    <property type="entry name" value="RCK_C"/>
    <property type="match status" value="1"/>
</dbReference>
<proteinExistence type="predicted"/>
<dbReference type="PANTHER" id="PTHR43833:SF5">
    <property type="entry name" value="TRK SYSTEM POTASSIUM UPTAKE PROTEIN TRKA"/>
    <property type="match status" value="1"/>
</dbReference>
<keyword evidence="6" id="KW-0406">Ion transport</keyword>
<keyword evidence="2" id="KW-0813">Transport</keyword>
<evidence type="ECO:0000313" key="10">
    <source>
        <dbReference type="Proteomes" id="UP000010880"/>
    </source>
</evidence>
<feature type="domain" description="RCK C-terminal" evidence="8">
    <location>
        <begin position="135"/>
        <end position="222"/>
    </location>
</feature>
<dbReference type="OrthoDB" id="9775180at2"/>